<protein>
    <submittedName>
        <fullName evidence="1">Uncharacterized protein</fullName>
    </submittedName>
</protein>
<reference evidence="1" key="1">
    <citation type="submission" date="2014-09" db="EMBL/GenBank/DDBJ databases">
        <authorList>
            <person name="Magalhaes I.L.F."/>
            <person name="Oliveira U."/>
            <person name="Santos F.R."/>
            <person name="Vidigal T.H.D.A."/>
            <person name="Brescovit A.D."/>
            <person name="Santos A.J."/>
        </authorList>
    </citation>
    <scope>NUCLEOTIDE SEQUENCE</scope>
    <source>
        <tissue evidence="1">Shoot tissue taken approximately 20 cm above the soil surface</tissue>
    </source>
</reference>
<accession>A0A0A9CLV5</accession>
<evidence type="ECO:0000313" key="1">
    <source>
        <dbReference type="EMBL" id="JAD76551.1"/>
    </source>
</evidence>
<proteinExistence type="predicted"/>
<dbReference type="EMBL" id="GBRH01221344">
    <property type="protein sequence ID" value="JAD76551.1"/>
    <property type="molecule type" value="Transcribed_RNA"/>
</dbReference>
<sequence>MIRLQEILPRMESKRSLVTILVIESRSRQLDNGILCSFFLEGWPHLIPNLILAPITCHVWMLRL</sequence>
<name>A0A0A9CLV5_ARUDO</name>
<dbReference type="AlphaFoldDB" id="A0A0A9CLV5"/>
<organism evidence="1">
    <name type="scientific">Arundo donax</name>
    <name type="common">Giant reed</name>
    <name type="synonym">Donax arundinaceus</name>
    <dbReference type="NCBI Taxonomy" id="35708"/>
    <lineage>
        <taxon>Eukaryota</taxon>
        <taxon>Viridiplantae</taxon>
        <taxon>Streptophyta</taxon>
        <taxon>Embryophyta</taxon>
        <taxon>Tracheophyta</taxon>
        <taxon>Spermatophyta</taxon>
        <taxon>Magnoliopsida</taxon>
        <taxon>Liliopsida</taxon>
        <taxon>Poales</taxon>
        <taxon>Poaceae</taxon>
        <taxon>PACMAD clade</taxon>
        <taxon>Arundinoideae</taxon>
        <taxon>Arundineae</taxon>
        <taxon>Arundo</taxon>
    </lineage>
</organism>
<reference evidence="1" key="2">
    <citation type="journal article" date="2015" name="Data Brief">
        <title>Shoot transcriptome of the giant reed, Arundo donax.</title>
        <authorList>
            <person name="Barrero R.A."/>
            <person name="Guerrero F.D."/>
            <person name="Moolhuijzen P."/>
            <person name="Goolsby J.A."/>
            <person name="Tidwell J."/>
            <person name="Bellgard S.E."/>
            <person name="Bellgard M.I."/>
        </authorList>
    </citation>
    <scope>NUCLEOTIDE SEQUENCE</scope>
    <source>
        <tissue evidence="1">Shoot tissue taken approximately 20 cm above the soil surface</tissue>
    </source>
</reference>